<dbReference type="EMBL" id="VAFL01000005">
    <property type="protein sequence ID" value="TKW66965.1"/>
    <property type="molecule type" value="Genomic_DNA"/>
</dbReference>
<feature type="binding site" evidence="3">
    <location>
        <position position="120"/>
    </location>
    <ligand>
        <name>substrate</name>
    </ligand>
</feature>
<dbReference type="GO" id="GO:0003839">
    <property type="term" value="F:gamma-glutamylcyclotransferase activity"/>
    <property type="evidence" value="ECO:0007669"/>
    <property type="project" value="InterPro"/>
</dbReference>
<keyword evidence="1" id="KW-0456">Lyase</keyword>
<comment type="caution">
    <text evidence="4">The sequence shown here is derived from an EMBL/GenBank/DDBJ whole genome shotgun (WGS) entry which is preliminary data.</text>
</comment>
<feature type="binding site" evidence="3">
    <location>
        <begin position="4"/>
        <end position="9"/>
    </location>
    <ligand>
        <name>substrate</name>
    </ligand>
</feature>
<dbReference type="InterPro" id="IPR017939">
    <property type="entry name" value="G-Glutamylcylcotransferase"/>
</dbReference>
<gene>
    <name evidence="4" type="ORF">DI616_07775</name>
</gene>
<dbReference type="InterPro" id="IPR013024">
    <property type="entry name" value="GGCT-like"/>
</dbReference>
<dbReference type="SUPFAM" id="SSF110857">
    <property type="entry name" value="Gamma-glutamyl cyclotransferase-like"/>
    <property type="match status" value="1"/>
</dbReference>
<dbReference type="CDD" id="cd06661">
    <property type="entry name" value="GGCT_like"/>
    <property type="match status" value="1"/>
</dbReference>
<proteinExistence type="predicted"/>
<dbReference type="PANTHER" id="PTHR12935">
    <property type="entry name" value="GAMMA-GLUTAMYLCYCLOTRANSFERASE"/>
    <property type="match status" value="1"/>
</dbReference>
<dbReference type="InterPro" id="IPR036568">
    <property type="entry name" value="GGCT-like_sf"/>
</dbReference>
<feature type="active site" description="Proton acceptor" evidence="2">
    <location>
        <position position="78"/>
    </location>
</feature>
<dbReference type="AlphaFoldDB" id="A0A533I839"/>
<reference evidence="4 5" key="1">
    <citation type="journal article" date="2017" name="Nat. Commun.">
        <title>In situ click chemistry generation of cyclooxygenase-2 inhibitors.</title>
        <authorList>
            <person name="Bhardwaj A."/>
            <person name="Kaur J."/>
            <person name="Wuest M."/>
            <person name="Wuest F."/>
        </authorList>
    </citation>
    <scope>NUCLEOTIDE SEQUENCE [LARGE SCALE GENOMIC DNA]</scope>
    <source>
        <strain evidence="4">S2_012_000_R3_94</strain>
    </source>
</reference>
<evidence type="ECO:0000313" key="4">
    <source>
        <dbReference type="EMBL" id="TKW66965.1"/>
    </source>
</evidence>
<dbReference type="Proteomes" id="UP000315344">
    <property type="component" value="Unassembled WGS sequence"/>
</dbReference>
<evidence type="ECO:0000256" key="1">
    <source>
        <dbReference type="ARBA" id="ARBA00023239"/>
    </source>
</evidence>
<dbReference type="Gene3D" id="3.10.490.10">
    <property type="entry name" value="Gamma-glutamyl cyclotransferase-like"/>
    <property type="match status" value="1"/>
</dbReference>
<evidence type="ECO:0000256" key="3">
    <source>
        <dbReference type="PIRSR" id="PIRSR617939-2"/>
    </source>
</evidence>
<dbReference type="PANTHER" id="PTHR12935:SF0">
    <property type="entry name" value="GAMMA-GLUTAMYLCYCLOTRANSFERASE"/>
    <property type="match status" value="1"/>
</dbReference>
<sequence length="174" mass="18610">MPFYFAYGSNMLAARLRARCPSARVIGTAAVAGFDIAFDKIGQDGSGKATLLTAAGQVVQGALFQLDEAELATLDQIEGVGRGYDRVEISVNCSSGSIGAATYLAPNAHRRSDIQPFDWYIGLVVAGAHERGLPRDWIRRLADTPALADPDVRRPRLIEAQALLAACPPGWRLG</sequence>
<evidence type="ECO:0000256" key="2">
    <source>
        <dbReference type="PIRSR" id="PIRSR617939-1"/>
    </source>
</evidence>
<protein>
    <submittedName>
        <fullName evidence="4">Gamma-glutamylcyclotransferase</fullName>
    </submittedName>
</protein>
<accession>A0A533I839</accession>
<keyword evidence="4" id="KW-0808">Transferase</keyword>
<dbReference type="Pfam" id="PF13772">
    <property type="entry name" value="AIG2_2"/>
    <property type="match status" value="1"/>
</dbReference>
<dbReference type="GO" id="GO:0016740">
    <property type="term" value="F:transferase activity"/>
    <property type="evidence" value="ECO:0007669"/>
    <property type="project" value="UniProtKB-KW"/>
</dbReference>
<evidence type="ECO:0000313" key="5">
    <source>
        <dbReference type="Proteomes" id="UP000315344"/>
    </source>
</evidence>
<name>A0A533I839_PARDE</name>
<organism evidence="4 5">
    <name type="scientific">Paracoccus denitrificans</name>
    <dbReference type="NCBI Taxonomy" id="266"/>
    <lineage>
        <taxon>Bacteria</taxon>
        <taxon>Pseudomonadati</taxon>
        <taxon>Pseudomonadota</taxon>
        <taxon>Alphaproteobacteria</taxon>
        <taxon>Rhodobacterales</taxon>
        <taxon>Paracoccaceae</taxon>
        <taxon>Paracoccus</taxon>
    </lineage>
</organism>